<keyword evidence="10" id="KW-1185">Reference proteome</keyword>
<dbReference type="PANTHER" id="PTHR10410">
    <property type="entry name" value="EUKARYOTIC TRANSLATION INITIATION FACTOR 3 -RELATED"/>
    <property type="match status" value="1"/>
</dbReference>
<evidence type="ECO:0000256" key="3">
    <source>
        <dbReference type="ARBA" id="ARBA00022723"/>
    </source>
</evidence>
<dbReference type="EMBL" id="KE346370">
    <property type="protein sequence ID" value="KJE96123.1"/>
    <property type="molecule type" value="Genomic_DNA"/>
</dbReference>
<dbReference type="Pfam" id="PF01398">
    <property type="entry name" value="JAB"/>
    <property type="match status" value="1"/>
</dbReference>
<keyword evidence="3" id="KW-0479">Metal-binding</keyword>
<gene>
    <name evidence="9" type="ORF">CAOG_006491</name>
</gene>
<dbReference type="GO" id="GO:0046872">
    <property type="term" value="F:metal ion binding"/>
    <property type="evidence" value="ECO:0007669"/>
    <property type="project" value="UniProtKB-KW"/>
</dbReference>
<dbReference type="SUPFAM" id="SSF102712">
    <property type="entry name" value="JAB1/MPN domain"/>
    <property type="match status" value="1"/>
</dbReference>
<dbReference type="CDD" id="cd08068">
    <property type="entry name" value="MPN_BRCC36"/>
    <property type="match status" value="1"/>
</dbReference>
<dbReference type="RefSeq" id="XP_004345240.2">
    <property type="nucleotide sequence ID" value="XM_004345190.2"/>
</dbReference>
<keyword evidence="2" id="KW-0645">Protease</keyword>
<dbReference type="InterPro" id="IPR050242">
    <property type="entry name" value="JAMM_MPN+_peptidase_M67A"/>
</dbReference>
<organism evidence="9 10">
    <name type="scientific">Capsaspora owczarzaki (strain ATCC 30864)</name>
    <dbReference type="NCBI Taxonomy" id="595528"/>
    <lineage>
        <taxon>Eukaryota</taxon>
        <taxon>Filasterea</taxon>
        <taxon>Capsaspora</taxon>
    </lineage>
</organism>
<accession>A0A0D2WVE6</accession>
<keyword evidence="6" id="KW-0862">Zinc</keyword>
<dbReference type="GO" id="GO:0008237">
    <property type="term" value="F:metallopeptidase activity"/>
    <property type="evidence" value="ECO:0007669"/>
    <property type="project" value="UniProtKB-KW"/>
</dbReference>
<dbReference type="Pfam" id="PF18110">
    <property type="entry name" value="BRCC36_C"/>
    <property type="match status" value="1"/>
</dbReference>
<dbReference type="Gene3D" id="3.40.140.10">
    <property type="entry name" value="Cytidine Deaminase, domain 2"/>
    <property type="match status" value="1"/>
</dbReference>
<name>A0A0D2WVE6_CAPO3</name>
<evidence type="ECO:0000256" key="5">
    <source>
        <dbReference type="ARBA" id="ARBA00022801"/>
    </source>
</evidence>
<dbReference type="SMART" id="SM00232">
    <property type="entry name" value="JAB_MPN"/>
    <property type="match status" value="1"/>
</dbReference>
<evidence type="ECO:0000313" key="10">
    <source>
        <dbReference type="Proteomes" id="UP000008743"/>
    </source>
</evidence>
<dbReference type="STRING" id="595528.A0A0D2WVE6"/>
<evidence type="ECO:0000256" key="7">
    <source>
        <dbReference type="ARBA" id="ARBA00023049"/>
    </source>
</evidence>
<dbReference type="GO" id="GO:0070552">
    <property type="term" value="C:BRISC complex"/>
    <property type="evidence" value="ECO:0007669"/>
    <property type="project" value="InterPro"/>
</dbReference>
<dbReference type="Proteomes" id="UP000008743">
    <property type="component" value="Unassembled WGS sequence"/>
</dbReference>
<evidence type="ECO:0000256" key="4">
    <source>
        <dbReference type="ARBA" id="ARBA00022786"/>
    </source>
</evidence>
<proteinExistence type="inferred from homology"/>
<evidence type="ECO:0000259" key="8">
    <source>
        <dbReference type="PROSITE" id="PS50249"/>
    </source>
</evidence>
<keyword evidence="5" id="KW-0378">Hydrolase</keyword>
<evidence type="ECO:0000256" key="6">
    <source>
        <dbReference type="ARBA" id="ARBA00022833"/>
    </source>
</evidence>
<dbReference type="GO" id="GO:0006508">
    <property type="term" value="P:proteolysis"/>
    <property type="evidence" value="ECO:0007669"/>
    <property type="project" value="UniProtKB-KW"/>
</dbReference>
<feature type="domain" description="MPN" evidence="8">
    <location>
        <begin position="8"/>
        <end position="154"/>
    </location>
</feature>
<dbReference type="InterPro" id="IPR037518">
    <property type="entry name" value="MPN"/>
</dbReference>
<dbReference type="InParanoid" id="A0A0D2WVE6"/>
<dbReference type="PROSITE" id="PS50249">
    <property type="entry name" value="MPN"/>
    <property type="match status" value="1"/>
</dbReference>
<protein>
    <submittedName>
        <fullName evidence="9">BRCA1/BRCA2-containing complex</fullName>
    </submittedName>
</protein>
<evidence type="ECO:0000256" key="2">
    <source>
        <dbReference type="ARBA" id="ARBA00022670"/>
    </source>
</evidence>
<dbReference type="PhylomeDB" id="A0A0D2WVE6"/>
<evidence type="ECO:0000313" key="9">
    <source>
        <dbReference type="EMBL" id="KJE96123.1"/>
    </source>
</evidence>
<dbReference type="OrthoDB" id="446074at2759"/>
<sequence>MIPTLARCVLSADAFRTCFTHALASEHEEIMGLLIGELTVSEAGEDESHIHSVCLFKRSDRQKDRVEISPEELAAATTEAERLSGIADRDLRVLGWYHSHPHITVWPSHVDVNTQAAYQQMDKNFVGLIFSCFHTEPNKANRLQVICFQAVPEPSYLSSTGSGKFVSREVPLQVVSPNGLTASFSDSLSLLASVMVEEERDLYSPANQSPETVEEIMNAIHNGSVFTKSMTGIAENLCIPLIRVLEAQLGRNHQRMLELNRLLDSPESGGQLLDMSDVIQ</sequence>
<evidence type="ECO:0000256" key="1">
    <source>
        <dbReference type="ARBA" id="ARBA00008021"/>
    </source>
</evidence>
<dbReference type="AlphaFoldDB" id="A0A0D2WVE6"/>
<dbReference type="GO" id="GO:0070536">
    <property type="term" value="P:protein K63-linked deubiquitination"/>
    <property type="evidence" value="ECO:0007669"/>
    <property type="project" value="InterPro"/>
</dbReference>
<dbReference type="MEROPS" id="M67.A03"/>
<reference evidence="10" key="1">
    <citation type="submission" date="2011-02" db="EMBL/GenBank/DDBJ databases">
        <title>The Genome Sequence of Capsaspora owczarzaki ATCC 30864.</title>
        <authorList>
            <person name="Russ C."/>
            <person name="Cuomo C."/>
            <person name="Burger G."/>
            <person name="Gray M.W."/>
            <person name="Holland P.W.H."/>
            <person name="King N."/>
            <person name="Lang F.B.F."/>
            <person name="Roger A.J."/>
            <person name="Ruiz-Trillo I."/>
            <person name="Young S.K."/>
            <person name="Zeng Q."/>
            <person name="Gargeya S."/>
            <person name="Alvarado L."/>
            <person name="Berlin A."/>
            <person name="Chapman S.B."/>
            <person name="Chen Z."/>
            <person name="Freedman E."/>
            <person name="Gellesch M."/>
            <person name="Goldberg J."/>
            <person name="Griggs A."/>
            <person name="Gujja S."/>
            <person name="Heilman E."/>
            <person name="Heiman D."/>
            <person name="Howarth C."/>
            <person name="Mehta T."/>
            <person name="Neiman D."/>
            <person name="Pearson M."/>
            <person name="Roberts A."/>
            <person name="Saif S."/>
            <person name="Shea T."/>
            <person name="Shenoy N."/>
            <person name="Sisk P."/>
            <person name="Stolte C."/>
            <person name="Sykes S."/>
            <person name="White J."/>
            <person name="Yandava C."/>
            <person name="Haas B."/>
            <person name="Nusbaum C."/>
            <person name="Birren B."/>
        </authorList>
    </citation>
    <scope>NUCLEOTIDE SEQUENCE</scope>
    <source>
        <strain evidence="10">ATCC 30864</strain>
    </source>
</reference>
<dbReference type="InterPro" id="IPR040749">
    <property type="entry name" value="BRCC36_C"/>
</dbReference>
<dbReference type="GO" id="GO:0006281">
    <property type="term" value="P:DNA repair"/>
    <property type="evidence" value="ECO:0007669"/>
    <property type="project" value="InterPro"/>
</dbReference>
<comment type="similarity">
    <text evidence="1">Belongs to the peptidase M67A family. BRCC36 subfamily.</text>
</comment>
<keyword evidence="7" id="KW-0482">Metalloprotease</keyword>
<dbReference type="InterPro" id="IPR033860">
    <property type="entry name" value="MPN_BRCC36"/>
</dbReference>
<dbReference type="GO" id="GO:0004843">
    <property type="term" value="F:cysteine-type deubiquitinase activity"/>
    <property type="evidence" value="ECO:0007669"/>
    <property type="project" value="InterPro"/>
</dbReference>
<keyword evidence="4" id="KW-0833">Ubl conjugation pathway</keyword>
<dbReference type="InterPro" id="IPR000555">
    <property type="entry name" value="JAMM/MPN+_dom"/>
</dbReference>